<comment type="similarity">
    <text evidence="1 5">Belongs to the universal ribosomal protein uL10 family.</text>
</comment>
<evidence type="ECO:0000256" key="3">
    <source>
        <dbReference type="ARBA" id="ARBA00023274"/>
    </source>
</evidence>
<keyword evidence="5" id="KW-0699">rRNA-binding</keyword>
<dbReference type="PANTHER" id="PTHR11560">
    <property type="entry name" value="39S RIBOSOMAL PROTEIN L10, MITOCHONDRIAL"/>
    <property type="match status" value="1"/>
</dbReference>
<gene>
    <name evidence="5" type="primary">rplJ</name>
    <name evidence="6" type="ORF">A3B74_00090</name>
</gene>
<dbReference type="SUPFAM" id="SSF160369">
    <property type="entry name" value="Ribosomal protein L10-like"/>
    <property type="match status" value="1"/>
</dbReference>
<evidence type="ECO:0000256" key="4">
    <source>
        <dbReference type="ARBA" id="ARBA00035202"/>
    </source>
</evidence>
<dbReference type="GO" id="GO:0070180">
    <property type="term" value="F:large ribosomal subunit rRNA binding"/>
    <property type="evidence" value="ECO:0007669"/>
    <property type="project" value="UniProtKB-UniRule"/>
</dbReference>
<name>A0A1G2AQS4_9BACT</name>
<evidence type="ECO:0000313" key="6">
    <source>
        <dbReference type="EMBL" id="OGY79241.1"/>
    </source>
</evidence>
<dbReference type="GO" id="GO:0005840">
    <property type="term" value="C:ribosome"/>
    <property type="evidence" value="ECO:0007669"/>
    <property type="project" value="UniProtKB-KW"/>
</dbReference>
<dbReference type="InterPro" id="IPR047865">
    <property type="entry name" value="Ribosomal_uL10_bac_type"/>
</dbReference>
<dbReference type="CDD" id="cd05797">
    <property type="entry name" value="Ribosomal_L10"/>
    <property type="match status" value="1"/>
</dbReference>
<dbReference type="EMBL" id="MHKB01000009">
    <property type="protein sequence ID" value="OGY79241.1"/>
    <property type="molecule type" value="Genomic_DNA"/>
</dbReference>
<proteinExistence type="inferred from homology"/>
<comment type="caution">
    <text evidence="6">The sequence shown here is derived from an EMBL/GenBank/DDBJ whole genome shotgun (WGS) entry which is preliminary data.</text>
</comment>
<sequence length="174" mass="18781">MAKTRTEKENIVQSLGKLFKQNAGIVFVAYSRVSVKDMLALRRAVKQSQCGVSAVKKTLLTRALVIAGDTYDVGTLNGSVFVGYGSDQVALAKVIDRFRKEHGENIKMLGGILDHTAVSSEQIMSLAQLPSRMELTAQFVGTLAAPIVGFARVLSGTMQSFVYALSALQKKKAL</sequence>
<organism evidence="6 7">
    <name type="scientific">Candidatus Kerfeldbacteria bacterium RIFCSPHIGHO2_02_FULL_42_14</name>
    <dbReference type="NCBI Taxonomy" id="1798540"/>
    <lineage>
        <taxon>Bacteria</taxon>
        <taxon>Candidatus Kerfeldiibacteriota</taxon>
    </lineage>
</organism>
<dbReference type="GO" id="GO:1990904">
    <property type="term" value="C:ribonucleoprotein complex"/>
    <property type="evidence" value="ECO:0007669"/>
    <property type="project" value="UniProtKB-KW"/>
</dbReference>
<keyword evidence="2 5" id="KW-0689">Ribosomal protein</keyword>
<comment type="function">
    <text evidence="5">Forms part of the ribosomal stalk, playing a central role in the interaction of the ribosome with GTP-bound translation factors.</text>
</comment>
<dbReference type="STRING" id="1798540.A3B74_00090"/>
<dbReference type="InterPro" id="IPR001790">
    <property type="entry name" value="Ribosomal_uL10"/>
</dbReference>
<dbReference type="Proteomes" id="UP000177165">
    <property type="component" value="Unassembled WGS sequence"/>
</dbReference>
<keyword evidence="5" id="KW-0694">RNA-binding</keyword>
<dbReference type="HAMAP" id="MF_00362">
    <property type="entry name" value="Ribosomal_uL10"/>
    <property type="match status" value="1"/>
</dbReference>
<dbReference type="GO" id="GO:0006412">
    <property type="term" value="P:translation"/>
    <property type="evidence" value="ECO:0007669"/>
    <property type="project" value="UniProtKB-UniRule"/>
</dbReference>
<dbReference type="Gene3D" id="3.30.70.1730">
    <property type="match status" value="1"/>
</dbReference>
<dbReference type="InterPro" id="IPR043141">
    <property type="entry name" value="Ribosomal_uL10-like_sf"/>
</dbReference>
<evidence type="ECO:0000256" key="5">
    <source>
        <dbReference type="HAMAP-Rule" id="MF_00362"/>
    </source>
</evidence>
<protein>
    <recommendedName>
        <fullName evidence="4 5">Large ribosomal subunit protein uL10</fullName>
    </recommendedName>
</protein>
<comment type="subunit">
    <text evidence="5">Part of the ribosomal stalk of the 50S ribosomal subunit. The N-terminus interacts with L11 and the large rRNA to form the base of the stalk. The C-terminus forms an elongated spine to which L12 dimers bind in a sequential fashion forming a multimeric L10(L12)X complex.</text>
</comment>
<dbReference type="Pfam" id="PF00466">
    <property type="entry name" value="Ribosomal_L10"/>
    <property type="match status" value="1"/>
</dbReference>
<accession>A0A1G2AQS4</accession>
<reference evidence="6 7" key="1">
    <citation type="journal article" date="2016" name="Nat. Commun.">
        <title>Thousands of microbial genomes shed light on interconnected biogeochemical processes in an aquifer system.</title>
        <authorList>
            <person name="Anantharaman K."/>
            <person name="Brown C.T."/>
            <person name="Hug L.A."/>
            <person name="Sharon I."/>
            <person name="Castelle C.J."/>
            <person name="Probst A.J."/>
            <person name="Thomas B.C."/>
            <person name="Singh A."/>
            <person name="Wilkins M.J."/>
            <person name="Karaoz U."/>
            <person name="Brodie E.L."/>
            <person name="Williams K.H."/>
            <person name="Hubbard S.S."/>
            <person name="Banfield J.F."/>
        </authorList>
    </citation>
    <scope>NUCLEOTIDE SEQUENCE [LARGE SCALE GENOMIC DNA]</scope>
</reference>
<dbReference type="AlphaFoldDB" id="A0A1G2AQS4"/>
<dbReference type="InterPro" id="IPR022973">
    <property type="entry name" value="Ribosomal_uL10_bac"/>
</dbReference>
<evidence type="ECO:0000256" key="2">
    <source>
        <dbReference type="ARBA" id="ARBA00022980"/>
    </source>
</evidence>
<evidence type="ECO:0000256" key="1">
    <source>
        <dbReference type="ARBA" id="ARBA00008889"/>
    </source>
</evidence>
<dbReference type="Gene3D" id="6.10.250.290">
    <property type="match status" value="1"/>
</dbReference>
<keyword evidence="3 5" id="KW-0687">Ribonucleoprotein</keyword>
<evidence type="ECO:0000313" key="7">
    <source>
        <dbReference type="Proteomes" id="UP000177165"/>
    </source>
</evidence>
<dbReference type="NCBIfam" id="NF000955">
    <property type="entry name" value="PRK00099.1-1"/>
    <property type="match status" value="1"/>
</dbReference>